<accession>A0A507BXM6</accession>
<comment type="caution">
    <text evidence="5">The sequence shown here is derived from an EMBL/GenBank/DDBJ whole genome shotgun (WGS) entry which is preliminary data.</text>
</comment>
<evidence type="ECO:0000313" key="5">
    <source>
        <dbReference type="EMBL" id="TPX31851.1"/>
    </source>
</evidence>
<dbReference type="Gene3D" id="3.40.50.720">
    <property type="entry name" value="NAD(P)-binding Rossmann-like Domain"/>
    <property type="match status" value="1"/>
</dbReference>
<dbReference type="FunFam" id="3.40.50.720:FF:000084">
    <property type="entry name" value="Short-chain dehydrogenase reductase"/>
    <property type="match status" value="1"/>
</dbReference>
<dbReference type="CDD" id="cd00084">
    <property type="entry name" value="HMG-box_SF"/>
    <property type="match status" value="1"/>
</dbReference>
<keyword evidence="6" id="KW-1185">Reference proteome</keyword>
<dbReference type="Pfam" id="PF04690">
    <property type="entry name" value="YABBY"/>
    <property type="match status" value="2"/>
</dbReference>
<evidence type="ECO:0000256" key="1">
    <source>
        <dbReference type="ARBA" id="ARBA00006484"/>
    </source>
</evidence>
<reference evidence="5 6" key="1">
    <citation type="journal article" date="2019" name="Sci. Rep.">
        <title>Comparative genomics of chytrid fungi reveal insights into the obligate biotrophic and pathogenic lifestyle of Synchytrium endobioticum.</title>
        <authorList>
            <person name="van de Vossenberg B.T.L.H."/>
            <person name="Warris S."/>
            <person name="Nguyen H.D.T."/>
            <person name="van Gent-Pelzer M.P.E."/>
            <person name="Joly D.L."/>
            <person name="van de Geest H.C."/>
            <person name="Bonants P.J.M."/>
            <person name="Smith D.S."/>
            <person name="Levesque C.A."/>
            <person name="van der Lee T.A.J."/>
        </authorList>
    </citation>
    <scope>NUCLEOTIDE SEQUENCE [LARGE SCALE GENOMIC DNA]</scope>
    <source>
        <strain evidence="5 6">JEL517</strain>
    </source>
</reference>
<name>A0A507BXM6_9FUNG</name>
<dbReference type="InterPro" id="IPR052178">
    <property type="entry name" value="Sec_Metab_Biosynth_SDR"/>
</dbReference>
<dbReference type="PANTHER" id="PTHR43618">
    <property type="entry name" value="7-ALPHA-HYDROXYSTEROID DEHYDROGENASE"/>
    <property type="match status" value="1"/>
</dbReference>
<dbReference type="Gene3D" id="1.10.30.10">
    <property type="entry name" value="High mobility group box domain"/>
    <property type="match status" value="1"/>
</dbReference>
<gene>
    <name evidence="5" type="ORF">SmJEL517_g04916</name>
</gene>
<dbReference type="OrthoDB" id="294295at2759"/>
<dbReference type="InterPro" id="IPR056775">
    <property type="entry name" value="YABBY_C"/>
</dbReference>
<dbReference type="SUPFAM" id="SSF47095">
    <property type="entry name" value="HMG-box"/>
    <property type="match status" value="1"/>
</dbReference>
<proteinExistence type="inferred from homology"/>
<dbReference type="STRING" id="1806994.A0A507BXM6"/>
<dbReference type="PROSITE" id="PS00061">
    <property type="entry name" value="ADH_SHORT"/>
    <property type="match status" value="1"/>
</dbReference>
<protein>
    <recommendedName>
        <fullName evidence="4">YABBY protein C-terminal domain-containing protein</fullName>
    </recommendedName>
</protein>
<evidence type="ECO:0000259" key="4">
    <source>
        <dbReference type="Pfam" id="PF04690"/>
    </source>
</evidence>
<dbReference type="Proteomes" id="UP000319731">
    <property type="component" value="Unassembled WGS sequence"/>
</dbReference>
<dbReference type="Pfam" id="PF13561">
    <property type="entry name" value="adh_short_C2"/>
    <property type="match status" value="1"/>
</dbReference>
<dbReference type="PRINTS" id="PR00081">
    <property type="entry name" value="GDHRDH"/>
</dbReference>
<dbReference type="InterPro" id="IPR036291">
    <property type="entry name" value="NAD(P)-bd_dom_sf"/>
</dbReference>
<keyword evidence="2" id="KW-0521">NADP</keyword>
<dbReference type="InterPro" id="IPR020904">
    <property type="entry name" value="Sc_DH/Rdtase_CS"/>
</dbReference>
<dbReference type="EMBL" id="QEAO01000038">
    <property type="protein sequence ID" value="TPX31851.1"/>
    <property type="molecule type" value="Genomic_DNA"/>
</dbReference>
<evidence type="ECO:0000256" key="3">
    <source>
        <dbReference type="ARBA" id="ARBA00023002"/>
    </source>
</evidence>
<dbReference type="GO" id="GO:0016491">
    <property type="term" value="F:oxidoreductase activity"/>
    <property type="evidence" value="ECO:0007669"/>
    <property type="project" value="UniProtKB-KW"/>
</dbReference>
<organism evidence="5 6">
    <name type="scientific">Synchytrium microbalum</name>
    <dbReference type="NCBI Taxonomy" id="1806994"/>
    <lineage>
        <taxon>Eukaryota</taxon>
        <taxon>Fungi</taxon>
        <taxon>Fungi incertae sedis</taxon>
        <taxon>Chytridiomycota</taxon>
        <taxon>Chytridiomycota incertae sedis</taxon>
        <taxon>Chytridiomycetes</taxon>
        <taxon>Synchytriales</taxon>
        <taxon>Synchytriaceae</taxon>
        <taxon>Synchytrium</taxon>
    </lineage>
</organism>
<dbReference type="InterPro" id="IPR036910">
    <property type="entry name" value="HMG_box_dom_sf"/>
</dbReference>
<dbReference type="AlphaFoldDB" id="A0A507BXM6"/>
<dbReference type="PRINTS" id="PR00080">
    <property type="entry name" value="SDRFAMILY"/>
</dbReference>
<dbReference type="InterPro" id="IPR002347">
    <property type="entry name" value="SDR_fam"/>
</dbReference>
<dbReference type="RefSeq" id="XP_031023182.1">
    <property type="nucleotide sequence ID" value="XM_031170844.1"/>
</dbReference>
<dbReference type="GeneID" id="42006141"/>
<keyword evidence="3" id="KW-0560">Oxidoreductase</keyword>
<evidence type="ECO:0000256" key="2">
    <source>
        <dbReference type="ARBA" id="ARBA00022857"/>
    </source>
</evidence>
<sequence length="419" mass="44573">MAAQASAPNLTLNSLLNVENKICLVTGGGTGIGKMITAGLVQNGAKVYIASRKRDVIDATAKEINDMGGRGVCIPLTANLETKAGCEALANEIKKCENVLHVLVNNSGITWGAPMTDFPEKGWDQLYAVNVKGIFYLTAFLLPLLEKAANGNFDPAKVINISSAGGVMAGDIEAGGLGQAGTGTPSYSSSKAAVNHLTRTMALTLSKKFIQVNCIAPGLFPSRMSSFALKQEGAAERFDASQPMKRIGATEDMAGLALFLSSKASAHITGQVFVLDGGQSVTASGRIMPKAAVVKKTKAAKKNTNSADAKRVSPYNMFIKTELASVKAEFPTLTHREAFKKAAVFNSKLIMPKAESVKKSGKKVVGQKRGISAYNRYMKEQLPIVKAEHLGLDHKAAFKMVATNWKLHKEQQLQAAAEE</sequence>
<dbReference type="SUPFAM" id="SSF51735">
    <property type="entry name" value="NAD(P)-binding Rossmann-fold domains"/>
    <property type="match status" value="1"/>
</dbReference>
<comment type="similarity">
    <text evidence="1">Belongs to the short-chain dehydrogenases/reductases (SDR) family.</text>
</comment>
<dbReference type="PANTHER" id="PTHR43618:SF8">
    <property type="entry name" value="7ALPHA-HYDROXYSTEROID DEHYDROGENASE"/>
    <property type="match status" value="1"/>
</dbReference>
<evidence type="ECO:0000313" key="6">
    <source>
        <dbReference type="Proteomes" id="UP000319731"/>
    </source>
</evidence>
<feature type="domain" description="YABBY protein C-terminal" evidence="4">
    <location>
        <begin position="357"/>
        <end position="409"/>
    </location>
</feature>
<feature type="domain" description="YABBY protein C-terminal" evidence="4">
    <location>
        <begin position="312"/>
        <end position="343"/>
    </location>
</feature>